<accession>A0A8H5F502</accession>
<dbReference type="AlphaFoldDB" id="A0A8H5F502"/>
<proteinExistence type="predicted"/>
<sequence length="218" mass="23878">MIYTSTPASVIEHSLLSSLYAFASVLNALPSITAVLSGNYSMHPIPSPLEPPSTPSSPSSLQTAQDKRVWESCLCGCIFHRLPSSSTFDTVALLGLSTTPKTWSRSLASGFQFTLSLIGIPLAVWTLEKATPRYLCHGKLVLDRLTSKVNQRHHFIRVILLDNDPYIPIGLTPPHAPYSPQLCKRSPCICHSSVPIVDVSSALQQFISSHSPRIRLLF</sequence>
<reference evidence="1 2" key="1">
    <citation type="journal article" date="2020" name="ISME J.">
        <title>Uncovering the hidden diversity of litter-decomposition mechanisms in mushroom-forming fungi.</title>
        <authorList>
            <person name="Floudas D."/>
            <person name="Bentzer J."/>
            <person name="Ahren D."/>
            <person name="Johansson T."/>
            <person name="Persson P."/>
            <person name="Tunlid A."/>
        </authorList>
    </citation>
    <scope>NUCLEOTIDE SEQUENCE [LARGE SCALE GENOMIC DNA]</scope>
    <source>
        <strain evidence="1 2">CBS 175.51</strain>
    </source>
</reference>
<dbReference type="OrthoDB" id="10588913at2759"/>
<gene>
    <name evidence="1" type="ORF">D9611_008370</name>
</gene>
<dbReference type="Proteomes" id="UP000541558">
    <property type="component" value="Unassembled WGS sequence"/>
</dbReference>
<evidence type="ECO:0000313" key="1">
    <source>
        <dbReference type="EMBL" id="KAF5323924.1"/>
    </source>
</evidence>
<keyword evidence="2" id="KW-1185">Reference proteome</keyword>
<name>A0A8H5F502_9AGAR</name>
<protein>
    <submittedName>
        <fullName evidence="1">Uncharacterized protein</fullName>
    </submittedName>
</protein>
<comment type="caution">
    <text evidence="1">The sequence shown here is derived from an EMBL/GenBank/DDBJ whole genome shotgun (WGS) entry which is preliminary data.</text>
</comment>
<organism evidence="1 2">
    <name type="scientific">Ephemerocybe angulata</name>
    <dbReference type="NCBI Taxonomy" id="980116"/>
    <lineage>
        <taxon>Eukaryota</taxon>
        <taxon>Fungi</taxon>
        <taxon>Dikarya</taxon>
        <taxon>Basidiomycota</taxon>
        <taxon>Agaricomycotina</taxon>
        <taxon>Agaricomycetes</taxon>
        <taxon>Agaricomycetidae</taxon>
        <taxon>Agaricales</taxon>
        <taxon>Agaricineae</taxon>
        <taxon>Psathyrellaceae</taxon>
        <taxon>Ephemerocybe</taxon>
    </lineage>
</organism>
<evidence type="ECO:0000313" key="2">
    <source>
        <dbReference type="Proteomes" id="UP000541558"/>
    </source>
</evidence>
<dbReference type="EMBL" id="JAACJK010000165">
    <property type="protein sequence ID" value="KAF5323924.1"/>
    <property type="molecule type" value="Genomic_DNA"/>
</dbReference>